<feature type="region of interest" description="Disordered" evidence="1">
    <location>
        <begin position="70"/>
        <end position="89"/>
    </location>
</feature>
<comment type="caution">
    <text evidence="2">The sequence shown here is derived from an EMBL/GenBank/DDBJ whole genome shotgun (WGS) entry which is preliminary data.</text>
</comment>
<organism evidence="2 3">
    <name type="scientific">Blattamonas nauphoetae</name>
    <dbReference type="NCBI Taxonomy" id="2049346"/>
    <lineage>
        <taxon>Eukaryota</taxon>
        <taxon>Metamonada</taxon>
        <taxon>Preaxostyla</taxon>
        <taxon>Oxymonadida</taxon>
        <taxon>Blattamonas</taxon>
    </lineage>
</organism>
<proteinExistence type="predicted"/>
<evidence type="ECO:0000313" key="2">
    <source>
        <dbReference type="EMBL" id="KAK2961746.1"/>
    </source>
</evidence>
<name>A0ABQ9YDM1_9EUKA</name>
<keyword evidence="3" id="KW-1185">Reference proteome</keyword>
<accession>A0ABQ9YDM1</accession>
<dbReference type="Proteomes" id="UP001281761">
    <property type="component" value="Unassembled WGS sequence"/>
</dbReference>
<reference evidence="2 3" key="1">
    <citation type="journal article" date="2022" name="bioRxiv">
        <title>Genomics of Preaxostyla Flagellates Illuminates Evolutionary Transitions and the Path Towards Mitochondrial Loss.</title>
        <authorList>
            <person name="Novak L.V.F."/>
            <person name="Treitli S.C."/>
            <person name="Pyrih J."/>
            <person name="Halakuc P."/>
            <person name="Pipaliya S.V."/>
            <person name="Vacek V."/>
            <person name="Brzon O."/>
            <person name="Soukal P."/>
            <person name="Eme L."/>
            <person name="Dacks J.B."/>
            <person name="Karnkowska A."/>
            <person name="Elias M."/>
            <person name="Hampl V."/>
        </authorList>
    </citation>
    <scope>NUCLEOTIDE SEQUENCE [LARGE SCALE GENOMIC DNA]</scope>
    <source>
        <strain evidence="2">NAU3</strain>
        <tissue evidence="2">Gut</tissue>
    </source>
</reference>
<evidence type="ECO:0000313" key="3">
    <source>
        <dbReference type="Proteomes" id="UP001281761"/>
    </source>
</evidence>
<evidence type="ECO:0000256" key="1">
    <source>
        <dbReference type="SAM" id="MobiDB-lite"/>
    </source>
</evidence>
<protein>
    <submittedName>
        <fullName evidence="2">Uncharacterized protein</fullName>
    </submittedName>
</protein>
<sequence length="127" mass="14612">MRCKRSTKKPEKRCDVIVTIDDRRQMRRHVLKVTTLDWRLLIFVVARVGDLGVPEDLMLLSFLRQATPDEKELIPQKDDTEDSDPDIPKEALRAQLVQQNPFEEQPPSSAVVVHSQHLFLGTEPVQS</sequence>
<gene>
    <name evidence="2" type="ORF">BLNAU_3183</name>
</gene>
<dbReference type="EMBL" id="JARBJD010000014">
    <property type="protein sequence ID" value="KAK2961746.1"/>
    <property type="molecule type" value="Genomic_DNA"/>
</dbReference>